<comment type="caution">
    <text evidence="3">The sequence shown here is derived from an EMBL/GenBank/DDBJ whole genome shotgun (WGS) entry which is preliminary data.</text>
</comment>
<feature type="transmembrane region" description="Helical" evidence="2">
    <location>
        <begin position="210"/>
        <end position="231"/>
    </location>
</feature>
<keyword evidence="2" id="KW-0812">Transmembrane</keyword>
<feature type="transmembrane region" description="Helical" evidence="2">
    <location>
        <begin position="259"/>
        <end position="280"/>
    </location>
</feature>
<evidence type="ECO:0000313" key="3">
    <source>
        <dbReference type="EMBL" id="TFB51761.1"/>
    </source>
</evidence>
<accession>A0A4R8UHD1</accession>
<feature type="transmembrane region" description="Helical" evidence="2">
    <location>
        <begin position="91"/>
        <end position="113"/>
    </location>
</feature>
<dbReference type="OrthoDB" id="3297477at2"/>
<reference evidence="3 4" key="1">
    <citation type="submission" date="2019-03" db="EMBL/GenBank/DDBJ databases">
        <title>Genomics of glacier-inhabiting Cryobacterium strains.</title>
        <authorList>
            <person name="Liu Q."/>
            <person name="Xin Y.-H."/>
        </authorList>
    </citation>
    <scope>NUCLEOTIDE SEQUENCE [LARGE SCALE GENOMIC DNA]</scope>
    <source>
        <strain evidence="3 4">Sr47</strain>
    </source>
</reference>
<evidence type="ECO:0000256" key="2">
    <source>
        <dbReference type="SAM" id="Phobius"/>
    </source>
</evidence>
<dbReference type="PANTHER" id="PTHR37305">
    <property type="entry name" value="INTEGRAL MEMBRANE PROTEIN-RELATED"/>
    <property type="match status" value="1"/>
</dbReference>
<proteinExistence type="predicted"/>
<dbReference type="AlphaFoldDB" id="A0A4R8UHD1"/>
<feature type="transmembrane region" description="Helical" evidence="2">
    <location>
        <begin position="134"/>
        <end position="158"/>
    </location>
</feature>
<dbReference type="Proteomes" id="UP000297866">
    <property type="component" value="Unassembled WGS sequence"/>
</dbReference>
<gene>
    <name evidence="3" type="ORF">E3O23_07990</name>
</gene>
<dbReference type="RefSeq" id="WP_134489867.1">
    <property type="nucleotide sequence ID" value="NZ_SOEZ01000039.1"/>
</dbReference>
<feature type="transmembrane region" description="Helical" evidence="2">
    <location>
        <begin position="51"/>
        <end position="71"/>
    </location>
</feature>
<evidence type="ECO:0000256" key="1">
    <source>
        <dbReference type="SAM" id="MobiDB-lite"/>
    </source>
</evidence>
<dbReference type="EMBL" id="SOEZ01000039">
    <property type="protein sequence ID" value="TFB51761.1"/>
    <property type="molecule type" value="Genomic_DNA"/>
</dbReference>
<keyword evidence="2" id="KW-0472">Membrane</keyword>
<name>A0A4R8UHD1_9MICO</name>
<feature type="compositionally biased region" description="Low complexity" evidence="1">
    <location>
        <begin position="1"/>
        <end position="12"/>
    </location>
</feature>
<organism evidence="3 4">
    <name type="scientific">Cryobacterium tagatosivorans</name>
    <dbReference type="NCBI Taxonomy" id="1259199"/>
    <lineage>
        <taxon>Bacteria</taxon>
        <taxon>Bacillati</taxon>
        <taxon>Actinomycetota</taxon>
        <taxon>Actinomycetes</taxon>
        <taxon>Micrococcales</taxon>
        <taxon>Microbacteriaceae</taxon>
        <taxon>Cryobacterium</taxon>
    </lineage>
</organism>
<feature type="region of interest" description="Disordered" evidence="1">
    <location>
        <begin position="1"/>
        <end position="25"/>
    </location>
</feature>
<sequence length="285" mass="29053">MSTTTPTSTPSQATPPAPAGAERPPSAFRLSFAGILRSEWIKLRTVRSTSWSYAIVVVISLGMAAIMSAALDLQDGGPMPAAVQAAFVVQASTFGVFFGQLVVGVLGVLVVTGEYSTGMIRSTLTAVPRRLPALWAKAAVLFTATFVVGAIATLGSFLVAGPMLAGKGIHASLVDGAVIVPLLAGALYLALVAVFALGVGAILRNSAGGIAATLGMLLLLPIVLSMIPATWANDLVPYLISNAGTGMMASGGQAVMEPWQALLVVLGWLAVSLAGAALLLKRRDA</sequence>
<dbReference type="PANTHER" id="PTHR37305:SF1">
    <property type="entry name" value="MEMBRANE PROTEIN"/>
    <property type="match status" value="1"/>
</dbReference>
<evidence type="ECO:0000313" key="4">
    <source>
        <dbReference type="Proteomes" id="UP000297866"/>
    </source>
</evidence>
<keyword evidence="2" id="KW-1133">Transmembrane helix</keyword>
<keyword evidence="4" id="KW-1185">Reference proteome</keyword>
<protein>
    <submittedName>
        <fullName evidence="3">ABC transporter permease</fullName>
    </submittedName>
</protein>
<feature type="transmembrane region" description="Helical" evidence="2">
    <location>
        <begin position="178"/>
        <end position="203"/>
    </location>
</feature>